<reference evidence="1 2" key="1">
    <citation type="submission" date="2019-03" db="EMBL/GenBank/DDBJ databases">
        <title>Genomic Encyclopedia of Archaeal and Bacterial Type Strains, Phase II (KMG-II): from individual species to whole genera.</title>
        <authorList>
            <person name="Goeker M."/>
        </authorList>
    </citation>
    <scope>NUCLEOTIDE SEQUENCE [LARGE SCALE GENOMIC DNA]</scope>
    <source>
        <strain evidence="1 2">DSM 26433</strain>
    </source>
</reference>
<keyword evidence="2" id="KW-1185">Reference proteome</keyword>
<accession>A0A4R1NTA1</accession>
<sequence length="151" mass="16901">MTVTTSPLPPFSALHDRFRAGDFIDCFRVTSAMPLRQAADTIANFPGWAQALVALRNVIVLPMGLTGALPSDFKGQEKIGMFPLESENDQEIIAGFDDKHLDFRVSIMRDGEDILLATWVHRHNLLGRVYLATIMPFHILIARDALRRAAR</sequence>
<proteinExistence type="predicted"/>
<dbReference type="EMBL" id="SMGR01000001">
    <property type="protein sequence ID" value="TCL10033.1"/>
    <property type="molecule type" value="Genomic_DNA"/>
</dbReference>
<dbReference type="Pfam" id="PF11066">
    <property type="entry name" value="DUF2867"/>
    <property type="match status" value="1"/>
</dbReference>
<organism evidence="1 2">
    <name type="scientific">Shimia isoporae</name>
    <dbReference type="NCBI Taxonomy" id="647720"/>
    <lineage>
        <taxon>Bacteria</taxon>
        <taxon>Pseudomonadati</taxon>
        <taxon>Pseudomonadota</taxon>
        <taxon>Alphaproteobacteria</taxon>
        <taxon>Rhodobacterales</taxon>
        <taxon>Roseobacteraceae</taxon>
    </lineage>
</organism>
<protein>
    <submittedName>
        <fullName evidence="1">Uncharacterized protein DUF2867</fullName>
    </submittedName>
</protein>
<dbReference type="Proteomes" id="UP000295673">
    <property type="component" value="Unassembled WGS sequence"/>
</dbReference>
<dbReference type="InterPro" id="IPR021295">
    <property type="entry name" value="DUF2867"/>
</dbReference>
<dbReference type="RefSeq" id="WP_132860013.1">
    <property type="nucleotide sequence ID" value="NZ_SMGR01000001.1"/>
</dbReference>
<name>A0A4R1NTA1_9RHOB</name>
<gene>
    <name evidence="1" type="ORF">BXY66_2101</name>
</gene>
<dbReference type="AlphaFoldDB" id="A0A4R1NTA1"/>
<evidence type="ECO:0000313" key="2">
    <source>
        <dbReference type="Proteomes" id="UP000295673"/>
    </source>
</evidence>
<evidence type="ECO:0000313" key="1">
    <source>
        <dbReference type="EMBL" id="TCL10033.1"/>
    </source>
</evidence>
<comment type="caution">
    <text evidence="1">The sequence shown here is derived from an EMBL/GenBank/DDBJ whole genome shotgun (WGS) entry which is preliminary data.</text>
</comment>
<dbReference type="OrthoDB" id="7058586at2"/>